<protein>
    <recommendedName>
        <fullName evidence="2">Polymerase nucleotidyl transferase domain-containing protein</fullName>
    </recommendedName>
</protein>
<gene>
    <name evidence="1" type="ORF">ABWT76_002424</name>
</gene>
<dbReference type="InterPro" id="IPR043519">
    <property type="entry name" value="NT_sf"/>
</dbReference>
<reference evidence="1" key="1">
    <citation type="submission" date="2024-07" db="EMBL/GenBank/DDBJ databases">
        <authorList>
            <person name="Kim Y.J."/>
            <person name="Jeong J.Y."/>
        </authorList>
    </citation>
    <scope>NUCLEOTIDE SEQUENCE</scope>
    <source>
        <strain evidence="1">GIHE-MW2</strain>
    </source>
</reference>
<dbReference type="AlphaFoldDB" id="A0AAU8JN70"/>
<dbReference type="EMBL" id="CP159837">
    <property type="protein sequence ID" value="XCM39489.1"/>
    <property type="molecule type" value="Genomic_DNA"/>
</dbReference>
<proteinExistence type="predicted"/>
<dbReference type="Gene3D" id="3.30.460.40">
    <property type="match status" value="1"/>
</dbReference>
<name>A0AAU8JN70_9CYAN</name>
<sequence>MPLMPIAKVLPGYKPQAEDTSIDADVLMFQLLRQFSSTQKTQRFQSFNQSVRRMALLRIKKQFPNASTAEHIQEYVKQKLLSLTGAIAVDKLPKLPEKLIILDPISLAEKISKILLILDIHYMVDGSVASSLLGEERSTQDLDLVIDIQPFNLSPFVAAMSEEFYIDAGAVSEAIDRKSSFNAIHLLSLEKVDFFVLPYDDFSLSKFSRRQLYTIADEPKNEIYIYSPEDIVLQKLSWYKMGRMQSQKQWRDVLGVLKLQGSQLDFAYLKQWAEFLKLTSLLTQALRESGLE</sequence>
<accession>A0AAU8JN70</accession>
<evidence type="ECO:0000313" key="1">
    <source>
        <dbReference type="EMBL" id="XCM39489.1"/>
    </source>
</evidence>
<dbReference type="SUPFAM" id="SSF81301">
    <property type="entry name" value="Nucleotidyltransferase"/>
    <property type="match status" value="1"/>
</dbReference>
<evidence type="ECO:0008006" key="2">
    <source>
        <dbReference type="Google" id="ProtNLM"/>
    </source>
</evidence>
<organism evidence="1">
    <name type="scientific">Planktothricoides raciborskii GIHE-MW2</name>
    <dbReference type="NCBI Taxonomy" id="2792601"/>
    <lineage>
        <taxon>Bacteria</taxon>
        <taxon>Bacillati</taxon>
        <taxon>Cyanobacteriota</taxon>
        <taxon>Cyanophyceae</taxon>
        <taxon>Oscillatoriophycideae</taxon>
        <taxon>Oscillatoriales</taxon>
        <taxon>Oscillatoriaceae</taxon>
        <taxon>Planktothricoides</taxon>
    </lineage>
</organism>
<dbReference type="RefSeq" id="WP_082349071.1">
    <property type="nucleotide sequence ID" value="NZ_CP159837.1"/>
</dbReference>